<dbReference type="EMBL" id="CP031165">
    <property type="protein sequence ID" value="AXV06593.1"/>
    <property type="molecule type" value="Genomic_DNA"/>
</dbReference>
<dbReference type="AlphaFoldDB" id="A0A346XWJ6"/>
<dbReference type="SUPFAM" id="SSF50022">
    <property type="entry name" value="ISP domain"/>
    <property type="match status" value="1"/>
</dbReference>
<sequence>MASDQERPSSTRSAARRVGAVLCGLVLVAWAAWMLAGDPPGTFGRIAVTAPPPGTPERVEVTVTAALHGAIADHLAVSVDHMPERVRVGDPLLTWAALQLRTTGGRTVELPLHDTATSGAPTDGWTIDSDSGAGVQLVAPMTIEVIAASDPSTVGVVERHEVVPGVPRLLEMSVALPELPAEAASWVVEVPFGDGALVVTVHSTDPEPGDPTAQPVRPNPDIAGTTLAVPPEGEARSVVLEDGTPLWITHTRANGVHVVDARSSFPTRAATPLVAWCGAGESFVVDQHGESYASDGTLIGGPVMFGLTTYHGEVVDGRYRLGAGVPGAPKEPRHLVQVGGGFVIETQTVAASPCTRTGPPAPSVGSSTPVDTGDLPTSPVGLLSTTRRPSLVEGRLLLDEDGRGQLCESGGADGWTCTGDRVAVDVSRARGPDASLDPSAAQPLGQDGPFVVAAMADGVITSLWQTGRTVAESRADERYATAGRFVAFADDEALLEDCRRRHPGCRGEVRYLHLNLLGEDGWFEPVRRDGVLPRPYWLITGAATQRHWETVLLDDITGVRSLVPGDLILVHDGWGSGPSTVEPLQLPE</sequence>
<proteinExistence type="predicted"/>
<evidence type="ECO:0000313" key="2">
    <source>
        <dbReference type="EMBL" id="AXV06593.1"/>
    </source>
</evidence>
<dbReference type="InterPro" id="IPR036922">
    <property type="entry name" value="Rieske_2Fe-2S_sf"/>
</dbReference>
<keyword evidence="3" id="KW-1185">Reference proteome</keyword>
<gene>
    <name evidence="2" type="ORF">DVS28_a1908</name>
</gene>
<dbReference type="Proteomes" id="UP000264006">
    <property type="component" value="Chromosome"/>
</dbReference>
<evidence type="ECO:0000256" key="1">
    <source>
        <dbReference type="SAM" id="MobiDB-lite"/>
    </source>
</evidence>
<organism evidence="2 3">
    <name type="scientific">Euzebya pacifica</name>
    <dbReference type="NCBI Taxonomy" id="1608957"/>
    <lineage>
        <taxon>Bacteria</taxon>
        <taxon>Bacillati</taxon>
        <taxon>Actinomycetota</taxon>
        <taxon>Nitriliruptoria</taxon>
        <taxon>Euzebyales</taxon>
    </lineage>
</organism>
<name>A0A346XWJ6_9ACTN</name>
<dbReference type="GO" id="GO:0051537">
    <property type="term" value="F:2 iron, 2 sulfur cluster binding"/>
    <property type="evidence" value="ECO:0007669"/>
    <property type="project" value="InterPro"/>
</dbReference>
<protein>
    <submittedName>
        <fullName evidence="2">Uncharacterized protein</fullName>
    </submittedName>
</protein>
<feature type="region of interest" description="Disordered" evidence="1">
    <location>
        <begin position="353"/>
        <end position="384"/>
    </location>
</feature>
<dbReference type="KEGG" id="euz:DVS28_a1908"/>
<evidence type="ECO:0000313" key="3">
    <source>
        <dbReference type="Proteomes" id="UP000264006"/>
    </source>
</evidence>
<accession>A0A346XWJ6</accession>
<reference evidence="2 3" key="1">
    <citation type="submission" date="2018-09" db="EMBL/GenBank/DDBJ databases">
        <title>Complete genome sequence of Euzebya sp. DY32-46 isolated from seawater of Pacific Ocean.</title>
        <authorList>
            <person name="Xu L."/>
            <person name="Wu Y.-H."/>
            <person name="Xu X.-W."/>
        </authorList>
    </citation>
    <scope>NUCLEOTIDE SEQUENCE [LARGE SCALE GENOMIC DNA]</scope>
    <source>
        <strain evidence="2 3">DY32-46</strain>
    </source>
</reference>